<sequence length="471" mass="52663">MLEIPEIQQRILHALDSGDSQEVKKVIKKVQLADIAEAICELPITKIIHFFRLLTPQYGAQIIPYLSNACQKKVISGLNAPELKTFIDKMYSDDLVDLLDKLSPRLATKVLAATSPKRRVELNNILRHEEESAGGMMSVNFVQAKEKDTVNKTIKYLRENHKDFEFVNTLFIVDEYGFYKGRLELKTIFFAPSTAKLSEIMDSRQLTVHSRADREQVISIFQKYDISILPVLDDQKKIVGFITVDDVLDGVEEESTEDIAKLAGIRPKDEEFFNISVWKMFKSRILWLISMLVLGTISQILVILFWNAYHVPNVNNVTDGKAFAAVVLFAPMMLILAGIGGISATQSSTVMVRAISINKVHKKDVYKVLGKETLVALWTGLILVVINIIRLILVYLVEFDDVESLALWKAIAVSSITLLLGLVIGNVLATLLPILAKAMKLDPTLACGPLITTLLDIIIVSLLFGFGLAFF</sequence>
<evidence type="ECO:0000313" key="10">
    <source>
        <dbReference type="Proteomes" id="UP000232222"/>
    </source>
</evidence>
<evidence type="ECO:0000313" key="9">
    <source>
        <dbReference type="EMBL" id="ATZ16647.1"/>
    </source>
</evidence>
<proteinExistence type="inferred from homology"/>
<protein>
    <recommendedName>
        <fullName evidence="8">Magnesium transporter MgtE</fullName>
    </recommendedName>
</protein>
<evidence type="ECO:0000256" key="2">
    <source>
        <dbReference type="ARBA" id="ARBA00009749"/>
    </source>
</evidence>
<dbReference type="SUPFAM" id="SSF158791">
    <property type="entry name" value="MgtE N-terminal domain-like"/>
    <property type="match status" value="1"/>
</dbReference>
<dbReference type="InterPro" id="IPR006668">
    <property type="entry name" value="Mg_transptr_MgtE_intracell_dom"/>
</dbReference>
<evidence type="ECO:0000256" key="5">
    <source>
        <dbReference type="ARBA" id="ARBA00022842"/>
    </source>
</evidence>
<comment type="subunit">
    <text evidence="8">Homodimer.</text>
</comment>
<dbReference type="InterPro" id="IPR038076">
    <property type="entry name" value="MgtE_N_sf"/>
</dbReference>
<dbReference type="Pfam" id="PF01769">
    <property type="entry name" value="MgtE"/>
    <property type="match status" value="1"/>
</dbReference>
<dbReference type="SUPFAM" id="SSF161093">
    <property type="entry name" value="MgtE membrane domain-like"/>
    <property type="match status" value="1"/>
</dbReference>
<feature type="transmembrane region" description="Helical" evidence="8">
    <location>
        <begin position="447"/>
        <end position="470"/>
    </location>
</feature>
<dbReference type="InterPro" id="IPR006667">
    <property type="entry name" value="SLC41_membr_dom"/>
</dbReference>
<dbReference type="CDD" id="cd04606">
    <property type="entry name" value="CBS_pair_Mg_transporter"/>
    <property type="match status" value="1"/>
</dbReference>
<dbReference type="InterPro" id="IPR000644">
    <property type="entry name" value="CBS_dom"/>
</dbReference>
<gene>
    <name evidence="9" type="primary">mgtE</name>
    <name evidence="9" type="ORF">EFREU_v1c06270</name>
</gene>
<dbReference type="GO" id="GO:0046872">
    <property type="term" value="F:metal ion binding"/>
    <property type="evidence" value="ECO:0007669"/>
    <property type="project" value="UniProtKB-KW"/>
</dbReference>
<keyword evidence="3 8" id="KW-0813">Transport</keyword>
<evidence type="ECO:0000256" key="6">
    <source>
        <dbReference type="ARBA" id="ARBA00022989"/>
    </source>
</evidence>
<comment type="subcellular location">
    <subcellularLocation>
        <location evidence="8">Cell membrane</location>
        <topology evidence="8">Multi-pass membrane protein</topology>
    </subcellularLocation>
    <subcellularLocation>
        <location evidence="1">Membrane</location>
        <topology evidence="1">Multi-pass membrane protein</topology>
    </subcellularLocation>
</comment>
<dbReference type="OrthoDB" id="9790355at2"/>
<dbReference type="Gene3D" id="1.10.357.20">
    <property type="entry name" value="SLC41 divalent cation transporters, integral membrane domain"/>
    <property type="match status" value="1"/>
</dbReference>
<keyword evidence="8" id="KW-1003">Cell membrane</keyword>
<feature type="transmembrane region" description="Helical" evidence="8">
    <location>
        <begin position="326"/>
        <end position="352"/>
    </location>
</feature>
<dbReference type="PROSITE" id="PS51371">
    <property type="entry name" value="CBS"/>
    <property type="match status" value="1"/>
</dbReference>
<dbReference type="PANTHER" id="PTHR43773:SF1">
    <property type="entry name" value="MAGNESIUM TRANSPORTER MGTE"/>
    <property type="match status" value="1"/>
</dbReference>
<dbReference type="RefSeq" id="WP_100609724.1">
    <property type="nucleotide sequence ID" value="NZ_CP024962.1"/>
</dbReference>
<dbReference type="EMBL" id="CP024962">
    <property type="protein sequence ID" value="ATZ16647.1"/>
    <property type="molecule type" value="Genomic_DNA"/>
</dbReference>
<dbReference type="Pfam" id="PF00571">
    <property type="entry name" value="CBS"/>
    <property type="match status" value="1"/>
</dbReference>
<dbReference type="PANTHER" id="PTHR43773">
    <property type="entry name" value="MAGNESIUM TRANSPORTER MGTE"/>
    <property type="match status" value="1"/>
</dbReference>
<dbReference type="AlphaFoldDB" id="A0A2K8NS99"/>
<dbReference type="SUPFAM" id="SSF54631">
    <property type="entry name" value="CBS-domain pair"/>
    <property type="match status" value="1"/>
</dbReference>
<keyword evidence="4 8" id="KW-0812">Transmembrane</keyword>
<dbReference type="Pfam" id="PF03448">
    <property type="entry name" value="MgtE_N"/>
    <property type="match status" value="1"/>
</dbReference>
<accession>A0A2K8NS99</accession>
<feature type="transmembrane region" description="Helical" evidence="8">
    <location>
        <begin position="285"/>
        <end position="306"/>
    </location>
</feature>
<comment type="function">
    <text evidence="8">Acts as a magnesium transporter.</text>
</comment>
<dbReference type="KEGG" id="efr:EFREU_v1c06270"/>
<reference evidence="9 10" key="1">
    <citation type="submission" date="2017-11" db="EMBL/GenBank/DDBJ databases">
        <title>Genome sequence of Entomoplasma freundtii BARC 318 (ATCC 51999).</title>
        <authorList>
            <person name="Lo W.-S."/>
            <person name="Gasparich G.E."/>
            <person name="Kuo C.-H."/>
        </authorList>
    </citation>
    <scope>NUCLEOTIDE SEQUENCE [LARGE SCALE GENOMIC DNA]</scope>
    <source>
        <strain evidence="9 10">BARC 318</strain>
    </source>
</reference>
<dbReference type="InterPro" id="IPR006669">
    <property type="entry name" value="MgtE_transporter"/>
</dbReference>
<dbReference type="Gene3D" id="3.10.580.10">
    <property type="entry name" value="CBS-domain"/>
    <property type="match status" value="1"/>
</dbReference>
<dbReference type="InterPro" id="IPR046342">
    <property type="entry name" value="CBS_dom_sf"/>
</dbReference>
<dbReference type="GO" id="GO:0015095">
    <property type="term" value="F:magnesium ion transmembrane transporter activity"/>
    <property type="evidence" value="ECO:0007669"/>
    <property type="project" value="UniProtKB-UniRule"/>
</dbReference>
<keyword evidence="5 8" id="KW-0460">Magnesium</keyword>
<evidence type="ECO:0000256" key="4">
    <source>
        <dbReference type="ARBA" id="ARBA00022692"/>
    </source>
</evidence>
<evidence type="ECO:0000256" key="8">
    <source>
        <dbReference type="RuleBase" id="RU362011"/>
    </source>
</evidence>
<dbReference type="Proteomes" id="UP000232222">
    <property type="component" value="Chromosome"/>
</dbReference>
<comment type="similarity">
    <text evidence="2 8">Belongs to the SLC41A transporter family.</text>
</comment>
<keyword evidence="6 8" id="KW-1133">Transmembrane helix</keyword>
<keyword evidence="10" id="KW-1185">Reference proteome</keyword>
<dbReference type="InterPro" id="IPR036739">
    <property type="entry name" value="SLC41_membr_dom_sf"/>
</dbReference>
<evidence type="ECO:0000256" key="1">
    <source>
        <dbReference type="ARBA" id="ARBA00004141"/>
    </source>
</evidence>
<feature type="transmembrane region" description="Helical" evidence="8">
    <location>
        <begin position="373"/>
        <end position="396"/>
    </location>
</feature>
<organism evidence="9 10">
    <name type="scientific">Entomoplasma freundtii</name>
    <dbReference type="NCBI Taxonomy" id="74700"/>
    <lineage>
        <taxon>Bacteria</taxon>
        <taxon>Bacillati</taxon>
        <taxon>Mycoplasmatota</taxon>
        <taxon>Mollicutes</taxon>
        <taxon>Entomoplasmatales</taxon>
        <taxon>Entomoplasmataceae</taxon>
        <taxon>Entomoplasma</taxon>
    </lineage>
</organism>
<dbReference type="NCBIfam" id="TIGR00400">
    <property type="entry name" value="mgtE"/>
    <property type="match status" value="1"/>
</dbReference>
<evidence type="ECO:0000256" key="3">
    <source>
        <dbReference type="ARBA" id="ARBA00022448"/>
    </source>
</evidence>
<evidence type="ECO:0000256" key="7">
    <source>
        <dbReference type="ARBA" id="ARBA00023136"/>
    </source>
</evidence>
<keyword evidence="8" id="KW-0479">Metal-binding</keyword>
<dbReference type="SMART" id="SM00924">
    <property type="entry name" value="MgtE_N"/>
    <property type="match status" value="1"/>
</dbReference>
<dbReference type="Gene3D" id="1.25.60.10">
    <property type="entry name" value="MgtE N-terminal domain-like"/>
    <property type="match status" value="1"/>
</dbReference>
<dbReference type="GO" id="GO:0005886">
    <property type="term" value="C:plasma membrane"/>
    <property type="evidence" value="ECO:0007669"/>
    <property type="project" value="UniProtKB-SubCell"/>
</dbReference>
<name>A0A2K8NS99_9MOLU</name>
<feature type="transmembrane region" description="Helical" evidence="8">
    <location>
        <begin position="408"/>
        <end position="435"/>
    </location>
</feature>
<keyword evidence="7 8" id="KW-0472">Membrane</keyword>